<name>A0A182HYD8_ANOAR</name>
<protein>
    <submittedName>
        <fullName evidence="1">Uncharacterized protein</fullName>
    </submittedName>
</protein>
<evidence type="ECO:0000313" key="1">
    <source>
        <dbReference type="EnsemblMetazoa" id="AARA006316-PA"/>
    </source>
</evidence>
<dbReference type="EnsemblMetazoa" id="AARA006316-RA">
    <property type="protein sequence ID" value="AARA006316-PA"/>
    <property type="gene ID" value="AARA006316"/>
</dbReference>
<evidence type="ECO:0000313" key="2">
    <source>
        <dbReference type="Proteomes" id="UP000075840"/>
    </source>
</evidence>
<keyword evidence="2" id="KW-1185">Reference proteome</keyword>
<dbReference type="VEuPathDB" id="VectorBase:AARA006316"/>
<organism evidence="1 2">
    <name type="scientific">Anopheles arabiensis</name>
    <name type="common">Mosquito</name>
    <dbReference type="NCBI Taxonomy" id="7173"/>
    <lineage>
        <taxon>Eukaryota</taxon>
        <taxon>Metazoa</taxon>
        <taxon>Ecdysozoa</taxon>
        <taxon>Arthropoda</taxon>
        <taxon>Hexapoda</taxon>
        <taxon>Insecta</taxon>
        <taxon>Pterygota</taxon>
        <taxon>Neoptera</taxon>
        <taxon>Endopterygota</taxon>
        <taxon>Diptera</taxon>
        <taxon>Nematocera</taxon>
        <taxon>Culicoidea</taxon>
        <taxon>Culicidae</taxon>
        <taxon>Anophelinae</taxon>
        <taxon>Anopheles</taxon>
    </lineage>
</organism>
<sequence>MVTKKNAIPPVTIQRSYQRDRTHFVVVNEIENIISQHSSSAGSSRHGSPTNCSPSSIAFAMRDLCSDEVTVTTGNRILSKVCIEAVQSLRESTPAATRAYESADPTDALIPREADPVLRSIKCPIRPENQIKLFYTTCHQVICRLLLNDCGLRSLEGYVLQSVGRMNDLTVRIKSRCEKKMEIIMAQKLDLASTNVQQFGIVITQKAGPQQSGIEHSAGDMATLNAHKLTLVLRNLKGRRLGHCGVTVQQDLRFRDDNHLVPITVADNRDGTCGLFVSSCPDVMHLMLFVDGKLLEE</sequence>
<accession>A0A182HYD8</accession>
<dbReference type="Proteomes" id="UP000075840">
    <property type="component" value="Unassembled WGS sequence"/>
</dbReference>
<dbReference type="VEuPathDB" id="VectorBase:AARA21_008216"/>
<dbReference type="EMBL" id="APCN01006279">
    <property type="status" value="NOT_ANNOTATED_CDS"/>
    <property type="molecule type" value="Genomic_DNA"/>
</dbReference>
<reference evidence="1" key="1">
    <citation type="submission" date="2022-08" db="UniProtKB">
        <authorList>
            <consortium name="EnsemblMetazoa"/>
        </authorList>
    </citation>
    <scope>IDENTIFICATION</scope>
    <source>
        <strain evidence="1">Dongola</strain>
    </source>
</reference>
<dbReference type="AlphaFoldDB" id="A0A182HYD8"/>
<proteinExistence type="predicted"/>